<dbReference type="Proteomes" id="UP000644147">
    <property type="component" value="Unassembled WGS sequence"/>
</dbReference>
<reference evidence="1 2" key="1">
    <citation type="submission" date="2020-12" db="EMBL/GenBank/DDBJ databases">
        <title>Bacterial novel species Adhaeribacter sp. BT258 isolated from soil.</title>
        <authorList>
            <person name="Jung H.-Y."/>
        </authorList>
    </citation>
    <scope>NUCLEOTIDE SEQUENCE [LARGE SCALE GENOMIC DNA]</scope>
    <source>
        <strain evidence="1 2">BT258</strain>
    </source>
</reference>
<sequence>MKKWRVKFWLSRQNVQQQNQLKEVVIKVNRISEIRPQLQLHFPQCQITSVVETA</sequence>
<evidence type="ECO:0000313" key="2">
    <source>
        <dbReference type="Proteomes" id="UP000644147"/>
    </source>
</evidence>
<dbReference type="EMBL" id="JAEHFX010000002">
    <property type="protein sequence ID" value="MBK0402374.1"/>
    <property type="molecule type" value="Genomic_DNA"/>
</dbReference>
<evidence type="ECO:0000313" key="1">
    <source>
        <dbReference type="EMBL" id="MBK0402374.1"/>
    </source>
</evidence>
<protein>
    <submittedName>
        <fullName evidence="1">Uncharacterized protein</fullName>
    </submittedName>
</protein>
<comment type="caution">
    <text evidence="1">The sequence shown here is derived from an EMBL/GenBank/DDBJ whole genome shotgun (WGS) entry which is preliminary data.</text>
</comment>
<organism evidence="1 2">
    <name type="scientific">Adhaeribacter terrigena</name>
    <dbReference type="NCBI Taxonomy" id="2793070"/>
    <lineage>
        <taxon>Bacteria</taxon>
        <taxon>Pseudomonadati</taxon>
        <taxon>Bacteroidota</taxon>
        <taxon>Cytophagia</taxon>
        <taxon>Cytophagales</taxon>
        <taxon>Hymenobacteraceae</taxon>
        <taxon>Adhaeribacter</taxon>
    </lineage>
</organism>
<gene>
    <name evidence="1" type="ORF">I5M27_05220</name>
</gene>
<accession>A0ABS1BZ68</accession>
<dbReference type="RefSeq" id="WP_200505122.1">
    <property type="nucleotide sequence ID" value="NZ_JAEHFX010000002.1"/>
</dbReference>
<proteinExistence type="predicted"/>
<name>A0ABS1BZ68_9BACT</name>
<keyword evidence="2" id="KW-1185">Reference proteome</keyword>